<keyword evidence="5" id="KW-1185">Reference proteome</keyword>
<organism evidence="4 5">
    <name type="scientific">Brassica campestris</name>
    <name type="common">Field mustard</name>
    <dbReference type="NCBI Taxonomy" id="3711"/>
    <lineage>
        <taxon>Eukaryota</taxon>
        <taxon>Viridiplantae</taxon>
        <taxon>Streptophyta</taxon>
        <taxon>Embryophyta</taxon>
        <taxon>Tracheophyta</taxon>
        <taxon>Spermatophyta</taxon>
        <taxon>Magnoliopsida</taxon>
        <taxon>eudicotyledons</taxon>
        <taxon>Gunneridae</taxon>
        <taxon>Pentapetalae</taxon>
        <taxon>rosids</taxon>
        <taxon>malvids</taxon>
        <taxon>Brassicales</taxon>
        <taxon>Brassicaceae</taxon>
        <taxon>Brassiceae</taxon>
        <taxon>Brassica</taxon>
    </lineage>
</organism>
<feature type="region of interest" description="Disordered" evidence="1">
    <location>
        <begin position="1"/>
        <end position="47"/>
    </location>
</feature>
<reference evidence="4" key="4">
    <citation type="submission" date="2023-03" db="UniProtKB">
        <authorList>
            <consortium name="EnsemblPlants"/>
        </authorList>
    </citation>
    <scope>IDENTIFICATION</scope>
    <source>
        <strain evidence="4">cv. Chiifu-401-42</strain>
    </source>
</reference>
<evidence type="ECO:0000313" key="4">
    <source>
        <dbReference type="EnsemblPlants" id="Bra009061.1-P"/>
    </source>
</evidence>
<sequence length="75" mass="8187">MNNPYGFGNIPLMPPGPPPHMIGNQQPQNPQSNSAQQGPALQPPGMIYYRAPHRGSSGCTILFLIVFLTYPALFH</sequence>
<accession>A0A3P6D008</accession>
<dbReference type="EMBL" id="LR031577">
    <property type="protein sequence ID" value="VDD20260.1"/>
    <property type="molecule type" value="Genomic_DNA"/>
</dbReference>
<dbReference type="Gramene" id="Bra009061.1">
    <property type="protein sequence ID" value="Bra009061.1-P"/>
    <property type="gene ID" value="Bra009061"/>
</dbReference>
<feature type="transmembrane region" description="Helical" evidence="2">
    <location>
        <begin position="55"/>
        <end position="73"/>
    </location>
</feature>
<protein>
    <submittedName>
        <fullName evidence="3 4">Uncharacterized protein</fullName>
    </submittedName>
</protein>
<dbReference type="InParanoid" id="M4CXW4"/>
<reference evidence="5" key="2">
    <citation type="journal article" date="2018" name="Hortic Res">
        <title>Improved Brassica rapa reference genome by single-molecule sequencing and chromosome conformation capture technologies.</title>
        <authorList>
            <person name="Zhang L."/>
            <person name="Cai X."/>
            <person name="Wu J."/>
            <person name="Liu M."/>
            <person name="Grob S."/>
            <person name="Cheng F."/>
            <person name="Liang J."/>
            <person name="Cai C."/>
            <person name="Liu Z."/>
            <person name="Liu B."/>
            <person name="Wang F."/>
            <person name="Li S."/>
            <person name="Liu F."/>
            <person name="Li X."/>
            <person name="Cheng L."/>
            <person name="Yang W."/>
            <person name="Li M.H."/>
            <person name="Grossniklaus U."/>
            <person name="Zheng H."/>
            <person name="Wang X."/>
        </authorList>
    </citation>
    <scope>NUCLEOTIDE SEQUENCE [LARGE SCALE GENOMIC DNA]</scope>
    <source>
        <strain evidence="5">cv. Chiifu-401-42</strain>
    </source>
</reference>
<reference evidence="3" key="3">
    <citation type="submission" date="2018-11" db="EMBL/GenBank/DDBJ databases">
        <authorList>
            <consortium name="Genoscope - CEA"/>
            <person name="William W."/>
        </authorList>
    </citation>
    <scope>NUCLEOTIDE SEQUENCE</scope>
</reference>
<name>M4CXW4_BRACM</name>
<evidence type="ECO:0000256" key="1">
    <source>
        <dbReference type="SAM" id="MobiDB-lite"/>
    </source>
</evidence>
<keyword evidence="2" id="KW-0812">Transmembrane</keyword>
<dbReference type="HOGENOM" id="CLU_2674597_0_0_1"/>
<dbReference type="AlphaFoldDB" id="M4CXW4"/>
<dbReference type="OMA" id="MIYYRAP"/>
<keyword evidence="2" id="KW-0472">Membrane</keyword>
<evidence type="ECO:0000313" key="5">
    <source>
        <dbReference type="Proteomes" id="UP000011750"/>
    </source>
</evidence>
<evidence type="ECO:0000313" key="3">
    <source>
        <dbReference type="EMBL" id="VDD20260.1"/>
    </source>
</evidence>
<proteinExistence type="predicted"/>
<accession>M4CXW4</accession>
<dbReference type="STRING" id="51351.M4CXW4"/>
<keyword evidence="2" id="KW-1133">Transmembrane helix</keyword>
<dbReference type="EnsemblPlants" id="Bra009061.1">
    <property type="protein sequence ID" value="Bra009061.1-P"/>
    <property type="gene ID" value="Bra009061"/>
</dbReference>
<reference evidence="5" key="1">
    <citation type="journal article" date="2011" name="Nat. Genet.">
        <title>The genome of the mesopolyploid crop species Brassica rapa.</title>
        <authorList>
            <consortium name="Brassica rapa Genome Sequencing Project Consortium"/>
            <person name="Wang X."/>
            <person name="Wang H."/>
            <person name="Wang J."/>
            <person name="Sun R."/>
            <person name="Wu J."/>
            <person name="Liu S."/>
            <person name="Bai Y."/>
            <person name="Mun J.H."/>
            <person name="Bancroft I."/>
            <person name="Cheng F."/>
            <person name="Huang S."/>
            <person name="Li X."/>
            <person name="Hua W."/>
            <person name="Wang J."/>
            <person name="Wang X."/>
            <person name="Freeling M."/>
            <person name="Pires J.C."/>
            <person name="Paterson A.H."/>
            <person name="Chalhoub B."/>
            <person name="Wang B."/>
            <person name="Hayward A."/>
            <person name="Sharpe A.G."/>
            <person name="Park B.S."/>
            <person name="Weisshaar B."/>
            <person name="Liu B."/>
            <person name="Li B."/>
            <person name="Liu B."/>
            <person name="Tong C."/>
            <person name="Song C."/>
            <person name="Duran C."/>
            <person name="Peng C."/>
            <person name="Geng C."/>
            <person name="Koh C."/>
            <person name="Lin C."/>
            <person name="Edwards D."/>
            <person name="Mu D."/>
            <person name="Shen D."/>
            <person name="Soumpourou E."/>
            <person name="Li F."/>
            <person name="Fraser F."/>
            <person name="Conant G."/>
            <person name="Lassalle G."/>
            <person name="King G.J."/>
            <person name="Bonnema G."/>
            <person name="Tang H."/>
            <person name="Wang H."/>
            <person name="Belcram H."/>
            <person name="Zhou H."/>
            <person name="Hirakawa H."/>
            <person name="Abe H."/>
            <person name="Guo H."/>
            <person name="Wang H."/>
            <person name="Jin H."/>
            <person name="Parkin I.A."/>
            <person name="Batley J."/>
            <person name="Kim J.S."/>
            <person name="Just J."/>
            <person name="Li J."/>
            <person name="Xu J."/>
            <person name="Deng J."/>
            <person name="Kim J.A."/>
            <person name="Li J."/>
            <person name="Yu J."/>
            <person name="Meng J."/>
            <person name="Wang J."/>
            <person name="Min J."/>
            <person name="Poulain J."/>
            <person name="Wang J."/>
            <person name="Hatakeyama K."/>
            <person name="Wu K."/>
            <person name="Wang L."/>
            <person name="Fang L."/>
            <person name="Trick M."/>
            <person name="Links M.G."/>
            <person name="Zhao M."/>
            <person name="Jin M."/>
            <person name="Ramchiary N."/>
            <person name="Drou N."/>
            <person name="Berkman P.J."/>
            <person name="Cai Q."/>
            <person name="Huang Q."/>
            <person name="Li R."/>
            <person name="Tabata S."/>
            <person name="Cheng S."/>
            <person name="Zhang S."/>
            <person name="Zhang S."/>
            <person name="Huang S."/>
            <person name="Sato S."/>
            <person name="Sun S."/>
            <person name="Kwon S.J."/>
            <person name="Choi S.R."/>
            <person name="Lee T.H."/>
            <person name="Fan W."/>
            <person name="Zhao X."/>
            <person name="Tan X."/>
            <person name="Xu X."/>
            <person name="Wang Y."/>
            <person name="Qiu Y."/>
            <person name="Yin Y."/>
            <person name="Li Y."/>
            <person name="Du Y."/>
            <person name="Liao Y."/>
            <person name="Lim Y."/>
            <person name="Narusaka Y."/>
            <person name="Wang Y."/>
            <person name="Wang Z."/>
            <person name="Li Z."/>
            <person name="Wang Z."/>
            <person name="Xiong Z."/>
            <person name="Zhang Z."/>
        </authorList>
    </citation>
    <scope>NUCLEOTIDE SEQUENCE [LARGE SCALE GENOMIC DNA]</scope>
    <source>
        <strain evidence="5">cv. Chiifu-401-42</strain>
    </source>
</reference>
<evidence type="ECO:0000256" key="2">
    <source>
        <dbReference type="SAM" id="Phobius"/>
    </source>
</evidence>
<gene>
    <name evidence="3" type="ORF">BRAA10T44796Z</name>
</gene>
<dbReference type="Proteomes" id="UP000011750">
    <property type="component" value="Chromosome A10"/>
</dbReference>
<feature type="compositionally biased region" description="Low complexity" evidence="1">
    <location>
        <begin position="23"/>
        <end position="39"/>
    </location>
</feature>